<dbReference type="CDD" id="cd01949">
    <property type="entry name" value="GGDEF"/>
    <property type="match status" value="1"/>
</dbReference>
<dbReference type="InterPro" id="IPR043128">
    <property type="entry name" value="Rev_trsase/Diguanyl_cyclase"/>
</dbReference>
<dbReference type="SUPFAM" id="SSF55073">
    <property type="entry name" value="Nucleotide cyclase"/>
    <property type="match status" value="1"/>
</dbReference>
<dbReference type="GO" id="GO:0005886">
    <property type="term" value="C:plasma membrane"/>
    <property type="evidence" value="ECO:0007669"/>
    <property type="project" value="TreeGrafter"/>
</dbReference>
<proteinExistence type="predicted"/>
<protein>
    <recommendedName>
        <fullName evidence="1">GGDEF domain-containing protein</fullName>
    </recommendedName>
</protein>
<evidence type="ECO:0000259" key="1">
    <source>
        <dbReference type="PROSITE" id="PS50887"/>
    </source>
</evidence>
<dbReference type="Pfam" id="PF00990">
    <property type="entry name" value="GGDEF"/>
    <property type="match status" value="1"/>
</dbReference>
<accession>A0A645DZD7</accession>
<dbReference type="GO" id="GO:0043709">
    <property type="term" value="P:cell adhesion involved in single-species biofilm formation"/>
    <property type="evidence" value="ECO:0007669"/>
    <property type="project" value="TreeGrafter"/>
</dbReference>
<name>A0A645DZD7_9ZZZZ</name>
<sequence length="166" mass="18708">MQSIIFDTIKATEPFSVIYLDLDNFKAYNDAYGFSNGDLMITAVSKAMKENCDEKDFLGHIGGDDFVIIAKRTNVISLCQEIIKSFESFIKPLYLKEDWERGYIVSKNRNGFVENFPITTLSIAVITNENGDYQSVEQLSKTIAITKKKCKLKIGNVIEVADSPLK</sequence>
<dbReference type="InterPro" id="IPR029787">
    <property type="entry name" value="Nucleotide_cyclase"/>
</dbReference>
<dbReference type="InterPro" id="IPR050469">
    <property type="entry name" value="Diguanylate_Cyclase"/>
</dbReference>
<dbReference type="GO" id="GO:1902201">
    <property type="term" value="P:negative regulation of bacterial-type flagellum-dependent cell motility"/>
    <property type="evidence" value="ECO:0007669"/>
    <property type="project" value="TreeGrafter"/>
</dbReference>
<comment type="caution">
    <text evidence="2">The sequence shown here is derived from an EMBL/GenBank/DDBJ whole genome shotgun (WGS) entry which is preliminary data.</text>
</comment>
<reference evidence="2" key="1">
    <citation type="submission" date="2019-08" db="EMBL/GenBank/DDBJ databases">
        <authorList>
            <person name="Kucharzyk K."/>
            <person name="Murdoch R.W."/>
            <person name="Higgins S."/>
            <person name="Loffler F."/>
        </authorList>
    </citation>
    <scope>NUCLEOTIDE SEQUENCE</scope>
</reference>
<dbReference type="EMBL" id="VSSQ01041324">
    <property type="protein sequence ID" value="MPM94737.1"/>
    <property type="molecule type" value="Genomic_DNA"/>
</dbReference>
<dbReference type="NCBIfam" id="TIGR00254">
    <property type="entry name" value="GGDEF"/>
    <property type="match status" value="1"/>
</dbReference>
<dbReference type="PANTHER" id="PTHR45138">
    <property type="entry name" value="REGULATORY COMPONENTS OF SENSORY TRANSDUCTION SYSTEM"/>
    <property type="match status" value="1"/>
</dbReference>
<evidence type="ECO:0000313" key="2">
    <source>
        <dbReference type="EMBL" id="MPM94737.1"/>
    </source>
</evidence>
<dbReference type="PANTHER" id="PTHR45138:SF25">
    <property type="entry name" value="GGDEF DOMAIN PROTEIN"/>
    <property type="match status" value="1"/>
</dbReference>
<dbReference type="AlphaFoldDB" id="A0A645DZD7"/>
<dbReference type="PROSITE" id="PS50887">
    <property type="entry name" value="GGDEF"/>
    <property type="match status" value="1"/>
</dbReference>
<dbReference type="Gene3D" id="3.30.70.270">
    <property type="match status" value="1"/>
</dbReference>
<gene>
    <name evidence="2" type="ORF">SDC9_141885</name>
</gene>
<feature type="domain" description="GGDEF" evidence="1">
    <location>
        <begin position="13"/>
        <end position="163"/>
    </location>
</feature>
<dbReference type="GO" id="GO:0052621">
    <property type="term" value="F:diguanylate cyclase activity"/>
    <property type="evidence" value="ECO:0007669"/>
    <property type="project" value="TreeGrafter"/>
</dbReference>
<organism evidence="2">
    <name type="scientific">bioreactor metagenome</name>
    <dbReference type="NCBI Taxonomy" id="1076179"/>
    <lineage>
        <taxon>unclassified sequences</taxon>
        <taxon>metagenomes</taxon>
        <taxon>ecological metagenomes</taxon>
    </lineage>
</organism>
<dbReference type="InterPro" id="IPR000160">
    <property type="entry name" value="GGDEF_dom"/>
</dbReference>
<dbReference type="SMART" id="SM00267">
    <property type="entry name" value="GGDEF"/>
    <property type="match status" value="1"/>
</dbReference>